<proteinExistence type="predicted"/>
<keyword evidence="3" id="KW-1185">Reference proteome</keyword>
<dbReference type="Proteomes" id="UP001633002">
    <property type="component" value="Unassembled WGS sequence"/>
</dbReference>
<organism evidence="2 3">
    <name type="scientific">Riccia sorocarpa</name>
    <dbReference type="NCBI Taxonomy" id="122646"/>
    <lineage>
        <taxon>Eukaryota</taxon>
        <taxon>Viridiplantae</taxon>
        <taxon>Streptophyta</taxon>
        <taxon>Embryophyta</taxon>
        <taxon>Marchantiophyta</taxon>
        <taxon>Marchantiopsida</taxon>
        <taxon>Marchantiidae</taxon>
        <taxon>Marchantiales</taxon>
        <taxon>Ricciaceae</taxon>
        <taxon>Riccia</taxon>
    </lineage>
</organism>
<protein>
    <recommendedName>
        <fullName evidence="4">Transposase</fullName>
    </recommendedName>
</protein>
<gene>
    <name evidence="2" type="ORF">R1sor_026146</name>
</gene>
<reference evidence="2 3" key="1">
    <citation type="submission" date="2024-09" db="EMBL/GenBank/DDBJ databases">
        <title>Chromosome-scale assembly of Riccia sorocarpa.</title>
        <authorList>
            <person name="Paukszto L."/>
        </authorList>
    </citation>
    <scope>NUCLEOTIDE SEQUENCE [LARGE SCALE GENOMIC DNA]</scope>
    <source>
        <strain evidence="2">LP-2024</strain>
        <tissue evidence="2">Aerial parts of the thallus</tissue>
    </source>
</reference>
<comment type="caution">
    <text evidence="2">The sequence shown here is derived from an EMBL/GenBank/DDBJ whole genome shotgun (WGS) entry which is preliminary data.</text>
</comment>
<sequence>MRICNSLSIKQKRELVQYREKNSHVSIKALASWATGFFNIRVLPPTVSRILLKKDEYMEKKWSESRKRKKDGHNPQLEEALFRLALRFPVSLEMEDYLSVDDGYSAPCFDAEDIMDFEPTDTDDDNDHEEEPTTTRPPILIRTVIDCLETVAVYLEQCEEDTCALHPHVQILQAFIDKKLCGMRAQTTLDSFFDRVAEDTS</sequence>
<dbReference type="AlphaFoldDB" id="A0ABD3GAK4"/>
<dbReference type="EMBL" id="JBJQOH010000008">
    <property type="protein sequence ID" value="KAL3676198.1"/>
    <property type="molecule type" value="Genomic_DNA"/>
</dbReference>
<name>A0ABD3GAK4_9MARC</name>
<feature type="region of interest" description="Disordered" evidence="1">
    <location>
        <begin position="116"/>
        <end position="136"/>
    </location>
</feature>
<feature type="compositionally biased region" description="Acidic residues" evidence="1">
    <location>
        <begin position="116"/>
        <end position="132"/>
    </location>
</feature>
<accession>A0ABD3GAK4</accession>
<evidence type="ECO:0008006" key="4">
    <source>
        <dbReference type="Google" id="ProtNLM"/>
    </source>
</evidence>
<evidence type="ECO:0000313" key="2">
    <source>
        <dbReference type="EMBL" id="KAL3676198.1"/>
    </source>
</evidence>
<evidence type="ECO:0000256" key="1">
    <source>
        <dbReference type="SAM" id="MobiDB-lite"/>
    </source>
</evidence>
<dbReference type="Gene3D" id="1.10.10.60">
    <property type="entry name" value="Homeodomain-like"/>
    <property type="match status" value="1"/>
</dbReference>
<evidence type="ECO:0000313" key="3">
    <source>
        <dbReference type="Proteomes" id="UP001633002"/>
    </source>
</evidence>